<reference evidence="2 3" key="1">
    <citation type="journal article" date="2016" name="Mol. Biol. Evol.">
        <title>Comparative Genomics of Early-Diverging Mushroom-Forming Fungi Provides Insights into the Origins of Lignocellulose Decay Capabilities.</title>
        <authorList>
            <person name="Nagy L.G."/>
            <person name="Riley R."/>
            <person name="Tritt A."/>
            <person name="Adam C."/>
            <person name="Daum C."/>
            <person name="Floudas D."/>
            <person name="Sun H."/>
            <person name="Yadav J.S."/>
            <person name="Pangilinan J."/>
            <person name="Larsson K.H."/>
            <person name="Matsuura K."/>
            <person name="Barry K."/>
            <person name="Labutti K."/>
            <person name="Kuo R."/>
            <person name="Ohm R.A."/>
            <person name="Bhattacharya S.S."/>
            <person name="Shirouzu T."/>
            <person name="Yoshinaga Y."/>
            <person name="Martin F.M."/>
            <person name="Grigoriev I.V."/>
            <person name="Hibbett D.S."/>
        </authorList>
    </citation>
    <scope>NUCLEOTIDE SEQUENCE [LARGE SCALE GENOMIC DNA]</scope>
    <source>
        <strain evidence="2 3">HHB12029</strain>
    </source>
</reference>
<dbReference type="AlphaFoldDB" id="A0A165G3B1"/>
<proteinExistence type="predicted"/>
<dbReference type="PANTHER" id="PTHR36223:SF1">
    <property type="entry name" value="TRANSCRIPTION ELONGATION FACTOR EAF N-TERMINAL DOMAIN-CONTAINING PROTEIN"/>
    <property type="match status" value="1"/>
</dbReference>
<dbReference type="OrthoDB" id="3237202at2759"/>
<dbReference type="InterPro" id="IPR057678">
    <property type="entry name" value="DUF7918"/>
</dbReference>
<gene>
    <name evidence="2" type="ORF">EXIGLDRAFT_771287</name>
</gene>
<dbReference type="PANTHER" id="PTHR36223">
    <property type="entry name" value="BETA-LACTAMASE-TYPE TRANSPEPTIDASE FOLD DOMAIN CONTAINING PROTEIN"/>
    <property type="match status" value="1"/>
</dbReference>
<dbReference type="InParanoid" id="A0A165G3B1"/>
<keyword evidence="3" id="KW-1185">Reference proteome</keyword>
<dbReference type="Proteomes" id="UP000077266">
    <property type="component" value="Unassembled WGS sequence"/>
</dbReference>
<protein>
    <recommendedName>
        <fullName evidence="1">DUF7918 domain-containing protein</fullName>
    </recommendedName>
</protein>
<name>A0A165G3B1_EXIGL</name>
<evidence type="ECO:0000313" key="2">
    <source>
        <dbReference type="EMBL" id="KZV89921.1"/>
    </source>
</evidence>
<feature type="domain" description="DUF7918" evidence="1">
    <location>
        <begin position="10"/>
        <end position="204"/>
    </location>
</feature>
<evidence type="ECO:0000259" key="1">
    <source>
        <dbReference type="Pfam" id="PF25534"/>
    </source>
</evidence>
<dbReference type="EMBL" id="KV426060">
    <property type="protein sequence ID" value="KZV89921.1"/>
    <property type="molecule type" value="Genomic_DNA"/>
</dbReference>
<sequence length="271" mass="29850">MNHRDFDAWICSDGRKLGTYAHEVDGLTVKCYIASEPGKPFSVHWRDLAGGSRIRGTVYVDGVRACGSVSKGYAGEVVDRSECMSSPTTCRELIFSALDLTDDENAVEAGPNIGTIKIKLSKVVLVGMNGVRKYSGVDRLASPPLVNERMKKLNAHCVSLGRERPEVAHKVVQTRPLDPSNTGPHVIFEFLYRSREWLETQGVIAVKDEYPNSVSPAPDIKDDMIHAQMAALRGQLVKLEELAQLQQDVKPKMLQLELLCKTGTTIDLTGD</sequence>
<accession>A0A165G3B1</accession>
<dbReference type="Pfam" id="PF25534">
    <property type="entry name" value="DUF7918"/>
    <property type="match status" value="1"/>
</dbReference>
<organism evidence="2 3">
    <name type="scientific">Exidia glandulosa HHB12029</name>
    <dbReference type="NCBI Taxonomy" id="1314781"/>
    <lineage>
        <taxon>Eukaryota</taxon>
        <taxon>Fungi</taxon>
        <taxon>Dikarya</taxon>
        <taxon>Basidiomycota</taxon>
        <taxon>Agaricomycotina</taxon>
        <taxon>Agaricomycetes</taxon>
        <taxon>Auriculariales</taxon>
        <taxon>Exidiaceae</taxon>
        <taxon>Exidia</taxon>
    </lineage>
</organism>
<evidence type="ECO:0000313" key="3">
    <source>
        <dbReference type="Proteomes" id="UP000077266"/>
    </source>
</evidence>